<dbReference type="SUPFAM" id="SSF52047">
    <property type="entry name" value="RNI-like"/>
    <property type="match status" value="1"/>
</dbReference>
<organism evidence="2 3">
    <name type="scientific">Chrysophaeum taylorii</name>
    <dbReference type="NCBI Taxonomy" id="2483200"/>
    <lineage>
        <taxon>Eukaryota</taxon>
        <taxon>Sar</taxon>
        <taxon>Stramenopiles</taxon>
        <taxon>Ochrophyta</taxon>
        <taxon>Pelagophyceae</taxon>
        <taxon>Pelagomonadales</taxon>
        <taxon>Pelagomonadaceae</taxon>
        <taxon>Chrysophaeum</taxon>
    </lineage>
</organism>
<comment type="caution">
    <text evidence="2">The sequence shown here is derived from an EMBL/GenBank/DDBJ whole genome shotgun (WGS) entry which is preliminary data.</text>
</comment>
<accession>A0AAD7XQX8</accession>
<dbReference type="InterPro" id="IPR032675">
    <property type="entry name" value="LRR_dom_sf"/>
</dbReference>
<protein>
    <recommendedName>
        <fullName evidence="1">F-box/LRR-repeat protein 15-like leucin rich repeat domain-containing protein</fullName>
    </recommendedName>
</protein>
<dbReference type="Pfam" id="PF13516">
    <property type="entry name" value="LRR_6"/>
    <property type="match status" value="1"/>
</dbReference>
<feature type="domain" description="F-box/LRR-repeat protein 15-like leucin rich repeat" evidence="1">
    <location>
        <begin position="5"/>
        <end position="143"/>
    </location>
</feature>
<name>A0AAD7XQX8_9STRA</name>
<dbReference type="Pfam" id="PF25372">
    <property type="entry name" value="DUF7885"/>
    <property type="match status" value="1"/>
</dbReference>
<dbReference type="GO" id="GO:0031146">
    <property type="term" value="P:SCF-dependent proteasomal ubiquitin-dependent protein catabolic process"/>
    <property type="evidence" value="ECO:0007669"/>
    <property type="project" value="TreeGrafter"/>
</dbReference>
<dbReference type="PANTHER" id="PTHR13318:SF95">
    <property type="entry name" value="F-BOX PROTEIN YLR352W"/>
    <property type="match status" value="1"/>
</dbReference>
<dbReference type="AlphaFoldDB" id="A0AAD7XQX8"/>
<dbReference type="InterPro" id="IPR057207">
    <property type="entry name" value="FBXL15_LRR"/>
</dbReference>
<dbReference type="InterPro" id="IPR001611">
    <property type="entry name" value="Leu-rich_rpt"/>
</dbReference>
<dbReference type="GO" id="GO:0019005">
    <property type="term" value="C:SCF ubiquitin ligase complex"/>
    <property type="evidence" value="ECO:0007669"/>
    <property type="project" value="TreeGrafter"/>
</dbReference>
<sequence length="216" mass="22723">MAGVIKVLNLGGCDDITDEAVEAIAAECGELEVLNVSYAKISDAALIAVASNCSKLEVLGALECKSLTDEALKAIAARCSDLRVLEVSGCYKITDAGVGAIAARCPKLAKLNISWCGGLTDGALEAIAAGCSKLAQLNADNCNFTRLPVDIGDRLPELAVLDVASNRLSAIPSSIVKLANLRHLDVSRNPIQEREQLLRPRGLHNPLLEPAAANYY</sequence>
<dbReference type="SMART" id="SM00367">
    <property type="entry name" value="LRR_CC"/>
    <property type="match status" value="5"/>
</dbReference>
<dbReference type="Gene3D" id="3.80.10.10">
    <property type="entry name" value="Ribonuclease Inhibitor"/>
    <property type="match status" value="1"/>
</dbReference>
<dbReference type="Proteomes" id="UP001230188">
    <property type="component" value="Unassembled WGS sequence"/>
</dbReference>
<dbReference type="EMBL" id="JAQMWT010000309">
    <property type="protein sequence ID" value="KAJ8605811.1"/>
    <property type="molecule type" value="Genomic_DNA"/>
</dbReference>
<dbReference type="InterPro" id="IPR006553">
    <property type="entry name" value="Leu-rich_rpt_Cys-con_subtyp"/>
</dbReference>
<keyword evidence="3" id="KW-1185">Reference proteome</keyword>
<reference evidence="2" key="1">
    <citation type="submission" date="2023-01" db="EMBL/GenBank/DDBJ databases">
        <title>Metagenome sequencing of chrysophaentin producing Chrysophaeum taylorii.</title>
        <authorList>
            <person name="Davison J."/>
            <person name="Bewley C."/>
        </authorList>
    </citation>
    <scope>NUCLEOTIDE SEQUENCE</scope>
    <source>
        <strain evidence="2">NIES-1699</strain>
    </source>
</reference>
<dbReference type="PANTHER" id="PTHR13318">
    <property type="entry name" value="PARTNER OF PAIRED, ISOFORM B-RELATED"/>
    <property type="match status" value="1"/>
</dbReference>
<evidence type="ECO:0000313" key="2">
    <source>
        <dbReference type="EMBL" id="KAJ8605811.1"/>
    </source>
</evidence>
<proteinExistence type="predicted"/>
<gene>
    <name evidence="2" type="ORF">CTAYLR_000556</name>
</gene>
<evidence type="ECO:0000259" key="1">
    <source>
        <dbReference type="Pfam" id="PF25372"/>
    </source>
</evidence>
<evidence type="ECO:0000313" key="3">
    <source>
        <dbReference type="Proteomes" id="UP001230188"/>
    </source>
</evidence>